<dbReference type="RefSeq" id="WP_121195124.1">
    <property type="nucleotide sequence ID" value="NZ_RBWV01000017.1"/>
</dbReference>
<dbReference type="InterPro" id="IPR026841">
    <property type="entry name" value="Aur1/Ipt1"/>
</dbReference>
<evidence type="ECO:0000259" key="6">
    <source>
        <dbReference type="Pfam" id="PF14378"/>
    </source>
</evidence>
<dbReference type="InterPro" id="IPR052185">
    <property type="entry name" value="IPC_Synthase-Related"/>
</dbReference>
<feature type="transmembrane region" description="Helical" evidence="5">
    <location>
        <begin position="12"/>
        <end position="29"/>
    </location>
</feature>
<accession>A0A420XK27</accession>
<evidence type="ECO:0000313" key="8">
    <source>
        <dbReference type="Proteomes" id="UP000281955"/>
    </source>
</evidence>
<organism evidence="7 8">
    <name type="scientific">Motilibacter peucedani</name>
    <dbReference type="NCBI Taxonomy" id="598650"/>
    <lineage>
        <taxon>Bacteria</taxon>
        <taxon>Bacillati</taxon>
        <taxon>Actinomycetota</taxon>
        <taxon>Actinomycetes</taxon>
        <taxon>Motilibacterales</taxon>
        <taxon>Motilibacteraceae</taxon>
        <taxon>Motilibacter</taxon>
    </lineage>
</organism>
<gene>
    <name evidence="7" type="ORF">CLV35_3890</name>
</gene>
<name>A0A420XK27_9ACTN</name>
<feature type="transmembrane region" description="Helical" evidence="5">
    <location>
        <begin position="78"/>
        <end position="97"/>
    </location>
</feature>
<feature type="transmembrane region" description="Helical" evidence="5">
    <location>
        <begin position="162"/>
        <end position="181"/>
    </location>
</feature>
<dbReference type="EMBL" id="RBWV01000017">
    <property type="protein sequence ID" value="RKS67983.1"/>
    <property type="molecule type" value="Genomic_DNA"/>
</dbReference>
<dbReference type="SUPFAM" id="SSF48317">
    <property type="entry name" value="Acid phosphatase/Vanadium-dependent haloperoxidase"/>
    <property type="match status" value="1"/>
</dbReference>
<keyword evidence="2 5" id="KW-0812">Transmembrane</keyword>
<comment type="caution">
    <text evidence="7">The sequence shown here is derived from an EMBL/GenBank/DDBJ whole genome shotgun (WGS) entry which is preliminary data.</text>
</comment>
<dbReference type="AlphaFoldDB" id="A0A420XK27"/>
<feature type="domain" description="Inositolphosphotransferase Aur1/Ipt1" evidence="6">
    <location>
        <begin position="46"/>
        <end position="226"/>
    </location>
</feature>
<reference evidence="7 8" key="1">
    <citation type="submission" date="2018-10" db="EMBL/GenBank/DDBJ databases">
        <title>Genomic Encyclopedia of Archaeal and Bacterial Type Strains, Phase II (KMG-II): from individual species to whole genera.</title>
        <authorList>
            <person name="Goeker M."/>
        </authorList>
    </citation>
    <scope>NUCLEOTIDE SEQUENCE [LARGE SCALE GENOMIC DNA]</scope>
    <source>
        <strain evidence="7 8">RP-AC37</strain>
    </source>
</reference>
<dbReference type="CDD" id="cd03386">
    <property type="entry name" value="PAP2_Aur1_like"/>
    <property type="match status" value="1"/>
</dbReference>
<evidence type="ECO:0000256" key="2">
    <source>
        <dbReference type="ARBA" id="ARBA00022692"/>
    </source>
</evidence>
<keyword evidence="8" id="KW-1185">Reference proteome</keyword>
<feature type="transmembrane region" description="Helical" evidence="5">
    <location>
        <begin position="210"/>
        <end position="228"/>
    </location>
</feature>
<evidence type="ECO:0000256" key="3">
    <source>
        <dbReference type="ARBA" id="ARBA00022989"/>
    </source>
</evidence>
<dbReference type="GO" id="GO:0016020">
    <property type="term" value="C:membrane"/>
    <property type="evidence" value="ECO:0007669"/>
    <property type="project" value="UniProtKB-SubCell"/>
</dbReference>
<dbReference type="OrthoDB" id="5241565at2"/>
<keyword evidence="4 5" id="KW-0472">Membrane</keyword>
<dbReference type="Proteomes" id="UP000281955">
    <property type="component" value="Unassembled WGS sequence"/>
</dbReference>
<comment type="subcellular location">
    <subcellularLocation>
        <location evidence="1">Membrane</location>
        <topology evidence="1">Multi-pass membrane protein</topology>
    </subcellularLocation>
</comment>
<proteinExistence type="predicted"/>
<evidence type="ECO:0000256" key="1">
    <source>
        <dbReference type="ARBA" id="ARBA00004141"/>
    </source>
</evidence>
<dbReference type="PANTHER" id="PTHR31310">
    <property type="match status" value="1"/>
</dbReference>
<protein>
    <submittedName>
        <fullName evidence="7">PAP2 superfamily protein</fullName>
    </submittedName>
</protein>
<sequence length="233" mass="26333">MRTEQRRPAVRLLHELVVLGGLWLVYSVGRGLAGRHTTGAPGHASDVWSLERRLHLPSEAALQRFALHSEDLVRVANVYYEFEHFVTLGLVSLYLLLVRPEKYDAFRRVLVATTALALVGHVVYPLMPPRMRPDFGIVDTGVRFGQSVYGADPHNHGLLNQYAAMPSMHVAWAFLFAGTVIWAARSRWRWLMLLDPVATTWVVVVTGNHYWVDGIVGVLCLLVAWAACSRWRR</sequence>
<evidence type="ECO:0000313" key="7">
    <source>
        <dbReference type="EMBL" id="RKS67983.1"/>
    </source>
</evidence>
<dbReference type="Pfam" id="PF14378">
    <property type="entry name" value="PAP2_3"/>
    <property type="match status" value="1"/>
</dbReference>
<dbReference type="PANTHER" id="PTHR31310:SF7">
    <property type="entry name" value="PA-PHOSPHATASE RELATED-FAMILY PROTEIN DDB_G0268928"/>
    <property type="match status" value="1"/>
</dbReference>
<dbReference type="InParanoid" id="A0A420XK27"/>
<evidence type="ECO:0000256" key="4">
    <source>
        <dbReference type="ARBA" id="ARBA00023136"/>
    </source>
</evidence>
<keyword evidence="3 5" id="KW-1133">Transmembrane helix</keyword>
<evidence type="ECO:0000256" key="5">
    <source>
        <dbReference type="SAM" id="Phobius"/>
    </source>
</evidence>
<dbReference type="InterPro" id="IPR036938">
    <property type="entry name" value="PAP2/HPO_sf"/>
</dbReference>
<feature type="transmembrane region" description="Helical" evidence="5">
    <location>
        <begin position="109"/>
        <end position="127"/>
    </location>
</feature>